<evidence type="ECO:0000259" key="4">
    <source>
        <dbReference type="PROSITE" id="PS50137"/>
    </source>
</evidence>
<dbReference type="InterPro" id="IPR014720">
    <property type="entry name" value="dsRBD_dom"/>
</dbReference>
<organism evidence="5 6">
    <name type="scientific">Agaricus bisporus var. burnettii</name>
    <dbReference type="NCBI Taxonomy" id="192524"/>
    <lineage>
        <taxon>Eukaryota</taxon>
        <taxon>Fungi</taxon>
        <taxon>Dikarya</taxon>
        <taxon>Basidiomycota</taxon>
        <taxon>Agaricomycotina</taxon>
        <taxon>Agaricomycetes</taxon>
        <taxon>Agaricomycetidae</taxon>
        <taxon>Agaricales</taxon>
        <taxon>Agaricineae</taxon>
        <taxon>Agaricaceae</taxon>
        <taxon>Agaricus</taxon>
    </lineage>
</organism>
<dbReference type="AlphaFoldDB" id="A0A8H7FAI3"/>
<feature type="region of interest" description="Disordered" evidence="3">
    <location>
        <begin position="139"/>
        <end position="189"/>
    </location>
</feature>
<dbReference type="GO" id="GO:0003723">
    <property type="term" value="F:RNA binding"/>
    <property type="evidence" value="ECO:0007669"/>
    <property type="project" value="UniProtKB-UniRule"/>
</dbReference>
<dbReference type="Gene3D" id="3.30.160.20">
    <property type="match status" value="1"/>
</dbReference>
<dbReference type="Gene3D" id="1.10.1520.10">
    <property type="entry name" value="Ribonuclease III domain"/>
    <property type="match status" value="1"/>
</dbReference>
<gene>
    <name evidence="5" type="ORF">Agabi119p4_280</name>
</gene>
<feature type="compositionally biased region" description="Pro residues" evidence="3">
    <location>
        <begin position="161"/>
        <end position="177"/>
    </location>
</feature>
<dbReference type="SUPFAM" id="SSF69065">
    <property type="entry name" value="RNase III domain-like"/>
    <property type="match status" value="1"/>
</dbReference>
<feature type="domain" description="DRBM" evidence="4">
    <location>
        <begin position="193"/>
        <end position="263"/>
    </location>
</feature>
<evidence type="ECO:0000313" key="6">
    <source>
        <dbReference type="Proteomes" id="UP000629468"/>
    </source>
</evidence>
<evidence type="ECO:0000313" key="5">
    <source>
        <dbReference type="EMBL" id="KAF7784115.1"/>
    </source>
</evidence>
<dbReference type="Proteomes" id="UP000629468">
    <property type="component" value="Unassembled WGS sequence"/>
</dbReference>
<evidence type="ECO:0000256" key="1">
    <source>
        <dbReference type="ARBA" id="ARBA00022884"/>
    </source>
</evidence>
<evidence type="ECO:0000256" key="2">
    <source>
        <dbReference type="PROSITE-ProRule" id="PRU00266"/>
    </source>
</evidence>
<evidence type="ECO:0000256" key="3">
    <source>
        <dbReference type="SAM" id="MobiDB-lite"/>
    </source>
</evidence>
<feature type="compositionally biased region" description="Low complexity" evidence="3">
    <location>
        <begin position="150"/>
        <end position="160"/>
    </location>
</feature>
<dbReference type="EMBL" id="JABXXO010000001">
    <property type="protein sequence ID" value="KAF7784115.1"/>
    <property type="molecule type" value="Genomic_DNA"/>
</dbReference>
<dbReference type="GO" id="GO:0004525">
    <property type="term" value="F:ribonuclease III activity"/>
    <property type="evidence" value="ECO:0007669"/>
    <property type="project" value="InterPro"/>
</dbReference>
<dbReference type="GO" id="GO:0006396">
    <property type="term" value="P:RNA processing"/>
    <property type="evidence" value="ECO:0007669"/>
    <property type="project" value="InterPro"/>
</dbReference>
<dbReference type="SUPFAM" id="SSF54768">
    <property type="entry name" value="dsRNA-binding domain-like"/>
    <property type="match status" value="1"/>
</dbReference>
<dbReference type="Pfam" id="PF00035">
    <property type="entry name" value="dsrm"/>
    <property type="match status" value="1"/>
</dbReference>
<dbReference type="SMART" id="SM00358">
    <property type="entry name" value="DSRM"/>
    <property type="match status" value="1"/>
</dbReference>
<dbReference type="PROSITE" id="PS50137">
    <property type="entry name" value="DS_RBD"/>
    <property type="match status" value="1"/>
</dbReference>
<comment type="caution">
    <text evidence="5">The sequence shown here is derived from an EMBL/GenBank/DDBJ whole genome shotgun (WGS) entry which is preliminary data.</text>
</comment>
<dbReference type="InterPro" id="IPR036389">
    <property type="entry name" value="RNase_III_sf"/>
</dbReference>
<reference evidence="5 6" key="1">
    <citation type="journal article" name="Sci. Rep.">
        <title>Telomere-to-telomere assembled and centromere annotated genomes of the two main subspecies of the button mushroom Agaricus bisporus reveal especially polymorphic chromosome ends.</title>
        <authorList>
            <person name="Sonnenberg A.S.M."/>
            <person name="Sedaghat-Telgerd N."/>
            <person name="Lavrijssen B."/>
            <person name="Ohm R.A."/>
            <person name="Hendrickx P.M."/>
            <person name="Scholtmeijer K."/>
            <person name="Baars J.J.P."/>
            <person name="van Peer A."/>
        </authorList>
    </citation>
    <scope>NUCLEOTIDE SEQUENCE [LARGE SCALE GENOMIC DNA]</scope>
    <source>
        <strain evidence="5 6">H119_p4</strain>
    </source>
</reference>
<name>A0A8H7FAI3_AGABI</name>
<protein>
    <recommendedName>
        <fullName evidence="4">DRBM domain-containing protein</fullName>
    </recommendedName>
</protein>
<sequence length="269" mass="30060">MSGFPPLPPINDMDMVLAVFTHESLLAPAQDDFREPRRLVHLGERVLEQAITYHYFMKKPVMPADEIEEQLQHPPFDFHRLLYEYGLKEKIRYAPGQFFDSPEEAKQFFSKYIGAAFLQNGIGSIQEWVSQTLDPGCITPSLPTGNTSRAPQPSNSNFSAAPPPPNIPPPSQPPPPSGFYQQAQSPPSMTNARGFQILAQFNMTAHQRGYTVTYPARSEGPHHTPTWHVQCCLDNQVKGEGSGQNQKQAKELAARQAWMAMGWGTLPES</sequence>
<accession>A0A8H7FAI3</accession>
<feature type="compositionally biased region" description="Polar residues" evidence="3">
    <location>
        <begin position="179"/>
        <end position="189"/>
    </location>
</feature>
<proteinExistence type="predicted"/>
<keyword evidence="1 2" id="KW-0694">RNA-binding</keyword>